<evidence type="ECO:0000313" key="7">
    <source>
        <dbReference type="Proteomes" id="UP000262969"/>
    </source>
</evidence>
<sequence>MPVEQSQLHNHDGSLTKLLHDIPQEHEFLMAAEVFSQLSDGTRLRILWLLCHSEECVNDIAAAVRMTAPAVSHHLKTLRQTGIIKSRRLGKEVLYTLEDTPKATLIHKMVDSIFEINCGASR</sequence>
<keyword evidence="2" id="KW-0238">DNA-binding</keyword>
<dbReference type="CDD" id="cd00090">
    <property type="entry name" value="HTH_ARSR"/>
    <property type="match status" value="1"/>
</dbReference>
<dbReference type="InterPro" id="IPR011991">
    <property type="entry name" value="ArsR-like_HTH"/>
</dbReference>
<evidence type="ECO:0000256" key="2">
    <source>
        <dbReference type="ARBA" id="ARBA00023125"/>
    </source>
</evidence>
<dbReference type="InterPro" id="IPR001845">
    <property type="entry name" value="HTH_ArsR_DNA-bd_dom"/>
</dbReference>
<evidence type="ECO:0000313" key="6">
    <source>
        <dbReference type="EMBL" id="HCL02733.1"/>
    </source>
</evidence>
<dbReference type="Pfam" id="PF01022">
    <property type="entry name" value="HTH_5"/>
    <property type="match status" value="1"/>
</dbReference>
<reference evidence="6 7" key="1">
    <citation type="journal article" date="2018" name="Nat. Biotechnol.">
        <title>A standardized bacterial taxonomy based on genome phylogeny substantially revises the tree of life.</title>
        <authorList>
            <person name="Parks D.H."/>
            <person name="Chuvochina M."/>
            <person name="Waite D.W."/>
            <person name="Rinke C."/>
            <person name="Skarshewski A."/>
            <person name="Chaumeil P.A."/>
            <person name="Hugenholtz P."/>
        </authorList>
    </citation>
    <scope>NUCLEOTIDE SEQUENCE [LARGE SCALE GENOMIC DNA]</scope>
    <source>
        <strain evidence="6">UBA11728</strain>
    </source>
</reference>
<dbReference type="PROSITE" id="PS50987">
    <property type="entry name" value="HTH_ARSR_2"/>
    <property type="match status" value="1"/>
</dbReference>
<dbReference type="Proteomes" id="UP000262969">
    <property type="component" value="Unassembled WGS sequence"/>
</dbReference>
<dbReference type="InterPro" id="IPR036388">
    <property type="entry name" value="WH-like_DNA-bd_sf"/>
</dbReference>
<organism evidence="6 7">
    <name type="scientific">Lachnoclostridium phytofermentans</name>
    <dbReference type="NCBI Taxonomy" id="66219"/>
    <lineage>
        <taxon>Bacteria</taxon>
        <taxon>Bacillati</taxon>
        <taxon>Bacillota</taxon>
        <taxon>Clostridia</taxon>
        <taxon>Lachnospirales</taxon>
        <taxon>Lachnospiraceae</taxon>
    </lineage>
</organism>
<dbReference type="InterPro" id="IPR051011">
    <property type="entry name" value="Metal_resp_trans_reg"/>
</dbReference>
<dbReference type="PROSITE" id="PS00846">
    <property type="entry name" value="HTH_ARSR_1"/>
    <property type="match status" value="1"/>
</dbReference>
<dbReference type="NCBIfam" id="NF033788">
    <property type="entry name" value="HTH_metalloreg"/>
    <property type="match status" value="1"/>
</dbReference>
<protein>
    <submittedName>
        <fullName evidence="6">Transcriptional regulator</fullName>
    </submittedName>
</protein>
<dbReference type="SUPFAM" id="SSF46785">
    <property type="entry name" value="Winged helix' DNA-binding domain"/>
    <property type="match status" value="1"/>
</dbReference>
<dbReference type="PANTHER" id="PTHR43132:SF6">
    <property type="entry name" value="HTH-TYPE TRANSCRIPTIONAL REPRESSOR CZRA"/>
    <property type="match status" value="1"/>
</dbReference>
<accession>A0A3D2X7X0</accession>
<dbReference type="GO" id="GO:0003700">
    <property type="term" value="F:DNA-binding transcription factor activity"/>
    <property type="evidence" value="ECO:0007669"/>
    <property type="project" value="InterPro"/>
</dbReference>
<dbReference type="Gene3D" id="1.10.10.10">
    <property type="entry name" value="Winged helix-like DNA-binding domain superfamily/Winged helix DNA-binding domain"/>
    <property type="match status" value="1"/>
</dbReference>
<dbReference type="SMART" id="SM00418">
    <property type="entry name" value="HTH_ARSR"/>
    <property type="match status" value="1"/>
</dbReference>
<name>A0A3D2X7X0_9FIRM</name>
<dbReference type="PANTHER" id="PTHR43132">
    <property type="entry name" value="ARSENICAL RESISTANCE OPERON REPRESSOR ARSR-RELATED"/>
    <property type="match status" value="1"/>
</dbReference>
<dbReference type="GO" id="GO:0046686">
    <property type="term" value="P:response to cadmium ion"/>
    <property type="evidence" value="ECO:0007669"/>
    <property type="project" value="UniProtKB-KW"/>
</dbReference>
<evidence type="ECO:0000256" key="4">
    <source>
        <dbReference type="ARBA" id="ARBA00043263"/>
    </source>
</evidence>
<gene>
    <name evidence="6" type="ORF">DHW61_10045</name>
</gene>
<dbReference type="InterPro" id="IPR018334">
    <property type="entry name" value="ArsR_HTH"/>
</dbReference>
<evidence type="ECO:0000256" key="3">
    <source>
        <dbReference type="ARBA" id="ARBA00023163"/>
    </source>
</evidence>
<dbReference type="InterPro" id="IPR036390">
    <property type="entry name" value="WH_DNA-bd_sf"/>
</dbReference>
<keyword evidence="1" id="KW-0805">Transcription regulation</keyword>
<evidence type="ECO:0000256" key="1">
    <source>
        <dbReference type="ARBA" id="ARBA00023015"/>
    </source>
</evidence>
<dbReference type="PRINTS" id="PR00778">
    <property type="entry name" value="HTHARSR"/>
</dbReference>
<dbReference type="GO" id="GO:0003677">
    <property type="term" value="F:DNA binding"/>
    <property type="evidence" value="ECO:0007669"/>
    <property type="project" value="UniProtKB-KW"/>
</dbReference>
<feature type="domain" description="HTH arsR-type" evidence="5">
    <location>
        <begin position="23"/>
        <end position="117"/>
    </location>
</feature>
<keyword evidence="3" id="KW-0804">Transcription</keyword>
<dbReference type="AlphaFoldDB" id="A0A3D2X7X0"/>
<evidence type="ECO:0000259" key="5">
    <source>
        <dbReference type="PROSITE" id="PS50987"/>
    </source>
</evidence>
<keyword evidence="4" id="KW-0105">Cadmium resistance</keyword>
<comment type="caution">
    <text evidence="6">The sequence shown here is derived from an EMBL/GenBank/DDBJ whole genome shotgun (WGS) entry which is preliminary data.</text>
</comment>
<proteinExistence type="predicted"/>
<dbReference type="EMBL" id="DPVV01000331">
    <property type="protein sequence ID" value="HCL02733.1"/>
    <property type="molecule type" value="Genomic_DNA"/>
</dbReference>